<sequence>MLNRYLTRSKKLIFKGYFVKIINKFLTSV</sequence>
<organism evidence="1 2">
    <name type="scientific">Escherichia phage L27</name>
    <dbReference type="NCBI Taxonomy" id="2562890"/>
    <lineage>
        <taxon>Viruses</taxon>
        <taxon>Duplodnaviria</taxon>
        <taxon>Heunggongvirae</taxon>
        <taxon>Uroviricota</taxon>
        <taxon>Caudoviricetes</taxon>
        <taxon>Andersonviridae</taxon>
        <taxon>Ounavirinae</taxon>
        <taxon>Felixounavirus</taxon>
        <taxon>Felixounavirus L27</taxon>
    </lineage>
</organism>
<keyword evidence="2" id="KW-1185">Reference proteome</keyword>
<dbReference type="EMBL" id="LC473039">
    <property type="protein sequence ID" value="BBJ27033.1"/>
    <property type="molecule type" value="Genomic_DNA"/>
</dbReference>
<evidence type="ECO:0000313" key="1">
    <source>
        <dbReference type="EMBL" id="BBJ27033.1"/>
    </source>
</evidence>
<protein>
    <submittedName>
        <fullName evidence="1">Uncharacterized protein</fullName>
    </submittedName>
</protein>
<reference evidence="1 2" key="1">
    <citation type="submission" date="2019-03" db="EMBL/GenBank/DDBJ databases">
        <title>Complete Genome Sequence of the Escherichia Bacteriophage L27.</title>
        <authorList>
            <person name="Fujiki J."/>
            <person name="Munby M."/>
            <person name="Usui M."/>
            <person name="Tamura Y."/>
            <person name="Sasaki M."/>
            <person name="Sawa H."/>
            <person name="Iwano H."/>
        </authorList>
    </citation>
    <scope>NUCLEOTIDE SEQUENCE [LARGE SCALE GENOMIC DNA]</scope>
</reference>
<name>A0A455XGU3_9CAUD</name>
<proteinExistence type="predicted"/>
<evidence type="ECO:0000313" key="2">
    <source>
        <dbReference type="Proteomes" id="UP000308570"/>
    </source>
</evidence>
<dbReference type="Proteomes" id="UP000308570">
    <property type="component" value="Segment"/>
</dbReference>
<accession>A0A455XGU3</accession>